<dbReference type="RefSeq" id="WP_358357819.1">
    <property type="nucleotide sequence ID" value="NZ_JBEZFP010000073.1"/>
</dbReference>
<feature type="non-terminal residue" evidence="1">
    <location>
        <position position="1"/>
    </location>
</feature>
<evidence type="ECO:0000313" key="2">
    <source>
        <dbReference type="Proteomes" id="UP001551482"/>
    </source>
</evidence>
<protein>
    <recommendedName>
        <fullName evidence="3">DUF1579 domain-containing protein</fullName>
    </recommendedName>
</protein>
<organism evidence="1 2">
    <name type="scientific">Streptodolium elevatio</name>
    <dbReference type="NCBI Taxonomy" id="3157996"/>
    <lineage>
        <taxon>Bacteria</taxon>
        <taxon>Bacillati</taxon>
        <taxon>Actinomycetota</taxon>
        <taxon>Actinomycetes</taxon>
        <taxon>Kitasatosporales</taxon>
        <taxon>Streptomycetaceae</taxon>
        <taxon>Streptodolium</taxon>
    </lineage>
</organism>
<gene>
    <name evidence="1" type="ORF">AB0C36_25375</name>
</gene>
<dbReference type="Proteomes" id="UP001551482">
    <property type="component" value="Unassembled WGS sequence"/>
</dbReference>
<evidence type="ECO:0008006" key="3">
    <source>
        <dbReference type="Google" id="ProtNLM"/>
    </source>
</evidence>
<keyword evidence="2" id="KW-1185">Reference proteome</keyword>
<accession>A0ABV3DM50</accession>
<name>A0ABV3DM50_9ACTN</name>
<proteinExistence type="predicted"/>
<comment type="caution">
    <text evidence="1">The sequence shown here is derived from an EMBL/GenBank/DDBJ whole genome shotgun (WGS) entry which is preliminary data.</text>
</comment>
<dbReference type="EMBL" id="JBEZFP010000073">
    <property type="protein sequence ID" value="MEU8136829.1"/>
    <property type="molecule type" value="Genomic_DNA"/>
</dbReference>
<reference evidence="1 2" key="1">
    <citation type="submission" date="2024-06" db="EMBL/GenBank/DDBJ databases">
        <title>The Natural Products Discovery Center: Release of the First 8490 Sequenced Strains for Exploring Actinobacteria Biosynthetic Diversity.</title>
        <authorList>
            <person name="Kalkreuter E."/>
            <person name="Kautsar S.A."/>
            <person name="Yang D."/>
            <person name="Bader C.D."/>
            <person name="Teijaro C.N."/>
            <person name="Fluegel L."/>
            <person name="Davis C.M."/>
            <person name="Simpson J.R."/>
            <person name="Lauterbach L."/>
            <person name="Steele A.D."/>
            <person name="Gui C."/>
            <person name="Meng S."/>
            <person name="Li G."/>
            <person name="Viehrig K."/>
            <person name="Ye F."/>
            <person name="Su P."/>
            <person name="Kiefer A.F."/>
            <person name="Nichols A."/>
            <person name="Cepeda A.J."/>
            <person name="Yan W."/>
            <person name="Fan B."/>
            <person name="Jiang Y."/>
            <person name="Adhikari A."/>
            <person name="Zheng C.-J."/>
            <person name="Schuster L."/>
            <person name="Cowan T.M."/>
            <person name="Smanski M.J."/>
            <person name="Chevrette M.G."/>
            <person name="De Carvalho L.P.S."/>
            <person name="Shen B."/>
        </authorList>
    </citation>
    <scope>NUCLEOTIDE SEQUENCE [LARGE SCALE GENOMIC DNA]</scope>
    <source>
        <strain evidence="1 2">NPDC048946</strain>
    </source>
</reference>
<evidence type="ECO:0000313" key="1">
    <source>
        <dbReference type="EMBL" id="MEU8136829.1"/>
    </source>
</evidence>
<sequence>PPVSGGPRGPPETAQAFEAPAALGQLGALPRVLRQDVAMTDPHVDPLVALWRGISLDARATETTTQLAFLANGMGWTEWTTAAGGIEVVGFRWRPTGPCGVEVLDIWCAFGLTAERDAIEWDDLEWRDDPPFTLDIAVSPRSLVLSGSLGGATEFRLLRREVTYADCPARGMAPDLGSGIVDEVNHLPPEPGRRS</sequence>